<evidence type="ECO:0000256" key="6">
    <source>
        <dbReference type="ARBA" id="ARBA00022630"/>
    </source>
</evidence>
<accession>A0A4U9IIE3</accession>
<dbReference type="UniPathway" id="UPA00232"/>
<evidence type="ECO:0000256" key="9">
    <source>
        <dbReference type="ARBA" id="ARBA00023002"/>
    </source>
</evidence>
<evidence type="ECO:0000256" key="2">
    <source>
        <dbReference type="ARBA" id="ARBA00004496"/>
    </source>
</evidence>
<feature type="domain" description="FAD-binding" evidence="11">
    <location>
        <begin position="4"/>
        <end position="301"/>
    </location>
</feature>
<comment type="similarity">
    <text evidence="4">Belongs to the UbiH/COQ6 family.</text>
</comment>
<dbReference type="GO" id="GO:0071949">
    <property type="term" value="F:FAD binding"/>
    <property type="evidence" value="ECO:0007669"/>
    <property type="project" value="InterPro"/>
</dbReference>
<name>A0A4U9IIE3_9ENTR</name>
<dbReference type="NCBIfam" id="TIGR01988">
    <property type="entry name" value="Ubi-OHases"/>
    <property type="match status" value="1"/>
</dbReference>
<evidence type="ECO:0000256" key="10">
    <source>
        <dbReference type="ARBA" id="ARBA00023033"/>
    </source>
</evidence>
<keyword evidence="8" id="KW-0274">FAD</keyword>
<organism evidence="12 13">
    <name type="scientific">Leclercia adecarboxylata</name>
    <dbReference type="NCBI Taxonomy" id="83655"/>
    <lineage>
        <taxon>Bacteria</taxon>
        <taxon>Pseudomonadati</taxon>
        <taxon>Pseudomonadota</taxon>
        <taxon>Gammaproteobacteria</taxon>
        <taxon>Enterobacterales</taxon>
        <taxon>Enterobacteriaceae</taxon>
        <taxon>Leclercia</taxon>
    </lineage>
</organism>
<dbReference type="InterPro" id="IPR002938">
    <property type="entry name" value="FAD-bd"/>
</dbReference>
<dbReference type="InterPro" id="IPR010971">
    <property type="entry name" value="UbiH/COQ6"/>
</dbReference>
<evidence type="ECO:0000313" key="12">
    <source>
        <dbReference type="EMBL" id="VTP77742.1"/>
    </source>
</evidence>
<protein>
    <submittedName>
        <fullName evidence="12">2-octaprenyl-3-methyl-6-methoxy-1,4-benzoquinol hydroxylase</fullName>
        <ecNumber evidence="12">1.14.13.-</ecNumber>
    </submittedName>
</protein>
<dbReference type="PRINTS" id="PR00420">
    <property type="entry name" value="RNGMNOXGNASE"/>
</dbReference>
<evidence type="ECO:0000256" key="5">
    <source>
        <dbReference type="ARBA" id="ARBA00022490"/>
    </source>
</evidence>
<keyword evidence="10" id="KW-0503">Monooxygenase</keyword>
<dbReference type="SUPFAM" id="SSF51905">
    <property type="entry name" value="FAD/NAD(P)-binding domain"/>
    <property type="match status" value="1"/>
</dbReference>
<dbReference type="InterPro" id="IPR051205">
    <property type="entry name" value="UbiH/COQ6_monooxygenase"/>
</dbReference>
<evidence type="ECO:0000313" key="13">
    <source>
        <dbReference type="Proteomes" id="UP000310719"/>
    </source>
</evidence>
<comment type="subcellular location">
    <subcellularLocation>
        <location evidence="2">Cytoplasm</location>
    </subcellularLocation>
</comment>
<dbReference type="GO" id="GO:0006744">
    <property type="term" value="P:ubiquinone biosynthetic process"/>
    <property type="evidence" value="ECO:0007669"/>
    <property type="project" value="UniProtKB-UniPathway"/>
</dbReference>
<reference evidence="12 13" key="1">
    <citation type="submission" date="2019-05" db="EMBL/GenBank/DDBJ databases">
        <authorList>
            <consortium name="Pathogen Informatics"/>
        </authorList>
    </citation>
    <scope>NUCLEOTIDE SEQUENCE [LARGE SCALE GENOMIC DNA]</scope>
    <source>
        <strain evidence="12 13">NCTC13032</strain>
    </source>
</reference>
<dbReference type="PANTHER" id="PTHR43876:SF7">
    <property type="entry name" value="UBIQUINONE BIOSYNTHESIS MONOOXYGENASE COQ6, MITOCHONDRIAL"/>
    <property type="match status" value="1"/>
</dbReference>
<dbReference type="STRING" id="83655.APT61_04125"/>
<evidence type="ECO:0000256" key="4">
    <source>
        <dbReference type="ARBA" id="ARBA00005349"/>
    </source>
</evidence>
<dbReference type="GO" id="GO:0110142">
    <property type="term" value="C:ubiquinone biosynthesis complex"/>
    <property type="evidence" value="ECO:0007669"/>
    <property type="project" value="UniProtKB-ARBA"/>
</dbReference>
<keyword evidence="6" id="KW-0285">Flavoprotein</keyword>
<dbReference type="InterPro" id="IPR036188">
    <property type="entry name" value="FAD/NAD-bd_sf"/>
</dbReference>
<dbReference type="FunFam" id="3.50.50.60:FF:000048">
    <property type="entry name" value="2-octaprenyl-3-methyl-6-methoxy-1,4-benzoquinol hydroxylase"/>
    <property type="match status" value="1"/>
</dbReference>
<proteinExistence type="inferred from homology"/>
<sequence length="302" mass="32921">MQNVDVAIVGGGMVGLALACGLQGSGLRVAVLEQKQPQPVASDAPPELRVSAINAASEKLLTRIGVWSDIIAQRASRYHGMEVWDKDSFGHIAFDDESMSYSHLGHIIENAVIHHALWQKAQQCSDVTLIAPAQLQQVAWGENDAFITLQSGDMLTARLVVGADGANSWLRNKADIPLTYWDYRHHALVATIRTVEPHQAVARQIFHNDGILAFLPLSDPRLCSIVWSLSPEKAQQMQEASADEFNQALCMAFDNRLGLCAVESERQVFPLTGRYARQFAAHRLALVGDAATHHSSAGRAGS</sequence>
<keyword evidence="5" id="KW-0963">Cytoplasm</keyword>
<dbReference type="GO" id="GO:0019168">
    <property type="term" value="F:2-polyprenylphenol 6-hydroxylase activity"/>
    <property type="evidence" value="ECO:0007669"/>
    <property type="project" value="TreeGrafter"/>
</dbReference>
<dbReference type="AlphaFoldDB" id="A0A4U9IIE3"/>
<comment type="pathway">
    <text evidence="3">Cofactor biosynthesis; ubiquinone biosynthesis.</text>
</comment>
<evidence type="ECO:0000256" key="1">
    <source>
        <dbReference type="ARBA" id="ARBA00001974"/>
    </source>
</evidence>
<dbReference type="EMBL" id="LR590464">
    <property type="protein sequence ID" value="VTP77742.1"/>
    <property type="molecule type" value="Genomic_DNA"/>
</dbReference>
<evidence type="ECO:0000256" key="3">
    <source>
        <dbReference type="ARBA" id="ARBA00004749"/>
    </source>
</evidence>
<gene>
    <name evidence="12" type="primary">ubiF_3</name>
    <name evidence="12" type="ORF">NCTC13032_06034</name>
</gene>
<dbReference type="Proteomes" id="UP000310719">
    <property type="component" value="Chromosome"/>
</dbReference>
<evidence type="ECO:0000259" key="11">
    <source>
        <dbReference type="Pfam" id="PF01494"/>
    </source>
</evidence>
<dbReference type="Gene3D" id="3.50.50.60">
    <property type="entry name" value="FAD/NAD(P)-binding domain"/>
    <property type="match status" value="1"/>
</dbReference>
<dbReference type="EC" id="1.14.13.-" evidence="12"/>
<dbReference type="PANTHER" id="PTHR43876">
    <property type="entry name" value="UBIQUINONE BIOSYNTHESIS MONOOXYGENASE COQ6, MITOCHONDRIAL"/>
    <property type="match status" value="1"/>
</dbReference>
<keyword evidence="7" id="KW-0831">Ubiquinone biosynthesis</keyword>
<evidence type="ECO:0000256" key="8">
    <source>
        <dbReference type="ARBA" id="ARBA00022827"/>
    </source>
</evidence>
<evidence type="ECO:0000256" key="7">
    <source>
        <dbReference type="ARBA" id="ARBA00022688"/>
    </source>
</evidence>
<dbReference type="GO" id="GO:0005737">
    <property type="term" value="C:cytoplasm"/>
    <property type="evidence" value="ECO:0007669"/>
    <property type="project" value="UniProtKB-SubCell"/>
</dbReference>
<comment type="cofactor">
    <cofactor evidence="1">
        <name>FAD</name>
        <dbReference type="ChEBI" id="CHEBI:57692"/>
    </cofactor>
</comment>
<dbReference type="Pfam" id="PF01494">
    <property type="entry name" value="FAD_binding_3"/>
    <property type="match status" value="1"/>
</dbReference>
<keyword evidence="9 12" id="KW-0560">Oxidoreductase</keyword>